<name>A0A7W6E5M2_9RHOB</name>
<organism evidence="1 2">
    <name type="scientific">Sulfitobacter undariae</name>
    <dbReference type="NCBI Taxonomy" id="1563671"/>
    <lineage>
        <taxon>Bacteria</taxon>
        <taxon>Pseudomonadati</taxon>
        <taxon>Pseudomonadota</taxon>
        <taxon>Alphaproteobacteria</taxon>
        <taxon>Rhodobacterales</taxon>
        <taxon>Roseobacteraceae</taxon>
        <taxon>Sulfitobacter</taxon>
    </lineage>
</organism>
<sequence length="59" mass="6751">MQQNRITIRNIDDAILAEARAIVRYNAQETMGAFMSSALEAYIMSLPYEADDYFIDTID</sequence>
<dbReference type="EMBL" id="JACIEI010000012">
    <property type="protein sequence ID" value="MBB3995198.1"/>
    <property type="molecule type" value="Genomic_DNA"/>
</dbReference>
<protein>
    <submittedName>
        <fullName evidence="1">Uncharacterized protein</fullName>
    </submittedName>
</protein>
<accession>A0A7W6E5M2</accession>
<evidence type="ECO:0000313" key="1">
    <source>
        <dbReference type="EMBL" id="MBB3995198.1"/>
    </source>
</evidence>
<gene>
    <name evidence="1" type="ORF">GGR95_002850</name>
</gene>
<keyword evidence="2" id="KW-1185">Reference proteome</keyword>
<dbReference type="Proteomes" id="UP000530268">
    <property type="component" value="Unassembled WGS sequence"/>
</dbReference>
<comment type="caution">
    <text evidence="1">The sequence shown here is derived from an EMBL/GenBank/DDBJ whole genome shotgun (WGS) entry which is preliminary data.</text>
</comment>
<evidence type="ECO:0000313" key="2">
    <source>
        <dbReference type="Proteomes" id="UP000530268"/>
    </source>
</evidence>
<dbReference type="AlphaFoldDB" id="A0A7W6E5M2"/>
<proteinExistence type="predicted"/>
<reference evidence="1 2" key="1">
    <citation type="submission" date="2020-08" db="EMBL/GenBank/DDBJ databases">
        <title>Genomic Encyclopedia of Type Strains, Phase IV (KMG-IV): sequencing the most valuable type-strain genomes for metagenomic binning, comparative biology and taxonomic classification.</title>
        <authorList>
            <person name="Goeker M."/>
        </authorList>
    </citation>
    <scope>NUCLEOTIDE SEQUENCE [LARGE SCALE GENOMIC DNA]</scope>
    <source>
        <strain evidence="1 2">DSM 102234</strain>
    </source>
</reference>
<dbReference type="RefSeq" id="WP_184566904.1">
    <property type="nucleotide sequence ID" value="NZ_JACIEI010000012.1"/>
</dbReference>